<evidence type="ECO:0000256" key="2">
    <source>
        <dbReference type="ARBA" id="ARBA00009298"/>
    </source>
</evidence>
<dbReference type="PRINTS" id="PR01837">
    <property type="entry name" value="MGTCSAPBPROT"/>
</dbReference>
<protein>
    <recommendedName>
        <fullName evidence="7">Protein MgtC</fullName>
    </recommendedName>
</protein>
<evidence type="ECO:0000313" key="9">
    <source>
        <dbReference type="EMBL" id="SDM45422.1"/>
    </source>
</evidence>
<dbReference type="InterPro" id="IPR003416">
    <property type="entry name" value="MgtC/SapB/SrpB/YhiD_fam"/>
</dbReference>
<dbReference type="InterPro" id="IPR049177">
    <property type="entry name" value="MgtC_SapB_SrpB_YhiD_N"/>
</dbReference>
<dbReference type="PANTHER" id="PTHR33778:SF1">
    <property type="entry name" value="MAGNESIUM TRANSPORTER YHID-RELATED"/>
    <property type="match status" value="1"/>
</dbReference>
<dbReference type="GO" id="GO:0005886">
    <property type="term" value="C:plasma membrane"/>
    <property type="evidence" value="ECO:0007669"/>
    <property type="project" value="UniProtKB-SubCell"/>
</dbReference>
<dbReference type="EMBL" id="FNHS01000002">
    <property type="protein sequence ID" value="SDM45422.1"/>
    <property type="molecule type" value="Genomic_DNA"/>
</dbReference>
<keyword evidence="10" id="KW-1185">Reference proteome</keyword>
<keyword evidence="6 7" id="KW-0472">Membrane</keyword>
<accession>A0A1G9TCW3</accession>
<feature type="transmembrane region" description="Helical" evidence="7">
    <location>
        <begin position="71"/>
        <end position="91"/>
    </location>
</feature>
<feature type="transmembrane region" description="Helical" evidence="7">
    <location>
        <begin position="103"/>
        <end position="135"/>
    </location>
</feature>
<evidence type="ECO:0000256" key="7">
    <source>
        <dbReference type="RuleBase" id="RU365041"/>
    </source>
</evidence>
<dbReference type="AlphaFoldDB" id="A0A1G9TCW3"/>
<evidence type="ECO:0000313" key="10">
    <source>
        <dbReference type="Proteomes" id="UP000198704"/>
    </source>
</evidence>
<dbReference type="Proteomes" id="UP000198704">
    <property type="component" value="Unassembled WGS sequence"/>
</dbReference>
<feature type="transmembrane region" description="Helical" evidence="7">
    <location>
        <begin position="36"/>
        <end position="59"/>
    </location>
</feature>
<evidence type="ECO:0000256" key="3">
    <source>
        <dbReference type="ARBA" id="ARBA00022475"/>
    </source>
</evidence>
<evidence type="ECO:0000256" key="5">
    <source>
        <dbReference type="ARBA" id="ARBA00022989"/>
    </source>
</evidence>
<sequence length="225" mass="23829">MIGNGEMVVRLALAALFGSVIGLERERLLWAAGLRTHMLVCVGSCLIMLVSAFGFSDVLGTEHVVLDPSRIAAQVVSGIGFLGAGTILLRGEVVKGLTTAASLWGVAAIGLAIGSGLYVPAVAATALIVGILAGVKPFEERWRDRMRVRTLRLTARTGTLSIDTLQTATGERASRVRSFTVRPSANPDFDDVTVTFVRLSHTSVAAIAEKLRAMPDVRSVEEATE</sequence>
<name>A0A1G9TCW3_9HYPH</name>
<evidence type="ECO:0000256" key="6">
    <source>
        <dbReference type="ARBA" id="ARBA00023136"/>
    </source>
</evidence>
<keyword evidence="4 7" id="KW-0812">Transmembrane</keyword>
<keyword evidence="7" id="KW-0997">Cell inner membrane</keyword>
<evidence type="ECO:0000259" key="8">
    <source>
        <dbReference type="Pfam" id="PF02308"/>
    </source>
</evidence>
<keyword evidence="5 7" id="KW-1133">Transmembrane helix</keyword>
<comment type="subcellular location">
    <subcellularLocation>
        <location evidence="7">Cell inner membrane</location>
        <topology evidence="7">Multi-pass membrane protein</topology>
    </subcellularLocation>
    <subcellularLocation>
        <location evidence="1">Cell membrane</location>
        <topology evidence="1">Multi-pass membrane protein</topology>
    </subcellularLocation>
</comment>
<comment type="similarity">
    <text evidence="2 7">Belongs to the MgtC/SapB family.</text>
</comment>
<feature type="domain" description="MgtC/SapB/SrpB/YhiD N-terminal" evidence="8">
    <location>
        <begin position="11"/>
        <end position="140"/>
    </location>
</feature>
<dbReference type="STRING" id="582672.SAMN05216360_102140"/>
<gene>
    <name evidence="9" type="ORF">SAMN05216360_102140</name>
</gene>
<reference evidence="10" key="1">
    <citation type="submission" date="2016-10" db="EMBL/GenBank/DDBJ databases">
        <authorList>
            <person name="Varghese N."/>
            <person name="Submissions S."/>
        </authorList>
    </citation>
    <scope>NUCLEOTIDE SEQUENCE [LARGE SCALE GENOMIC DNA]</scope>
    <source>
        <strain evidence="10">BL47</strain>
    </source>
</reference>
<proteinExistence type="inferred from homology"/>
<dbReference type="Pfam" id="PF02308">
    <property type="entry name" value="MgtC"/>
    <property type="match status" value="1"/>
</dbReference>
<evidence type="ECO:0000256" key="4">
    <source>
        <dbReference type="ARBA" id="ARBA00022692"/>
    </source>
</evidence>
<evidence type="ECO:0000256" key="1">
    <source>
        <dbReference type="ARBA" id="ARBA00004651"/>
    </source>
</evidence>
<organism evidence="9 10">
    <name type="scientific">Methylobacterium phyllostachyos</name>
    <dbReference type="NCBI Taxonomy" id="582672"/>
    <lineage>
        <taxon>Bacteria</taxon>
        <taxon>Pseudomonadati</taxon>
        <taxon>Pseudomonadota</taxon>
        <taxon>Alphaproteobacteria</taxon>
        <taxon>Hyphomicrobiales</taxon>
        <taxon>Methylobacteriaceae</taxon>
        <taxon>Methylobacterium</taxon>
    </lineage>
</organism>
<keyword evidence="3" id="KW-1003">Cell membrane</keyword>
<dbReference type="PANTHER" id="PTHR33778">
    <property type="entry name" value="PROTEIN MGTC"/>
    <property type="match status" value="1"/>
</dbReference>